<protein>
    <submittedName>
        <fullName evidence="2">Retrovirus-related Pol polyprotein from transposon opus</fullName>
    </submittedName>
</protein>
<dbReference type="STRING" id="157652.A0A371FH77"/>
<comment type="caution">
    <text evidence="2">The sequence shown here is derived from an EMBL/GenBank/DDBJ whole genome shotgun (WGS) entry which is preliminary data.</text>
</comment>
<dbReference type="InterPro" id="IPR053134">
    <property type="entry name" value="RNA-dir_DNA_polymerase"/>
</dbReference>
<dbReference type="OrthoDB" id="1936626at2759"/>
<keyword evidence="3" id="KW-1185">Reference proteome</keyword>
<dbReference type="Proteomes" id="UP000257109">
    <property type="component" value="Unassembled WGS sequence"/>
</dbReference>
<gene>
    <name evidence="2" type="primary">pol</name>
    <name evidence="2" type="ORF">CR513_42154</name>
</gene>
<proteinExistence type="predicted"/>
<dbReference type="PANTHER" id="PTHR24559">
    <property type="entry name" value="TRANSPOSON TY3-I GAG-POL POLYPROTEIN"/>
    <property type="match status" value="1"/>
</dbReference>
<feature type="non-terminal residue" evidence="2">
    <location>
        <position position="1"/>
    </location>
</feature>
<dbReference type="PANTHER" id="PTHR24559:SF444">
    <property type="entry name" value="REVERSE TRANSCRIPTASE DOMAIN-CONTAINING PROTEIN"/>
    <property type="match status" value="1"/>
</dbReference>
<dbReference type="InterPro" id="IPR043502">
    <property type="entry name" value="DNA/RNA_pol_sf"/>
</dbReference>
<evidence type="ECO:0000313" key="2">
    <source>
        <dbReference type="EMBL" id="RDX77677.1"/>
    </source>
</evidence>
<dbReference type="EMBL" id="QJKJ01009114">
    <property type="protein sequence ID" value="RDX77677.1"/>
    <property type="molecule type" value="Genomic_DNA"/>
</dbReference>
<evidence type="ECO:0000259" key="1">
    <source>
        <dbReference type="Pfam" id="PF00078"/>
    </source>
</evidence>
<dbReference type="InterPro" id="IPR000477">
    <property type="entry name" value="RT_dom"/>
</dbReference>
<dbReference type="AlphaFoldDB" id="A0A371FH77"/>
<accession>A0A371FH77</accession>
<feature type="domain" description="Reverse transcriptase" evidence="1">
    <location>
        <begin position="15"/>
        <end position="76"/>
    </location>
</feature>
<dbReference type="Pfam" id="PF00078">
    <property type="entry name" value="RVT_1"/>
    <property type="match status" value="1"/>
</dbReference>
<evidence type="ECO:0000313" key="3">
    <source>
        <dbReference type="Proteomes" id="UP000257109"/>
    </source>
</evidence>
<dbReference type="InterPro" id="IPR043128">
    <property type="entry name" value="Rev_trsase/Diguanyl_cyclase"/>
</dbReference>
<organism evidence="2 3">
    <name type="scientific">Mucuna pruriens</name>
    <name type="common">Velvet bean</name>
    <name type="synonym">Dolichos pruriens</name>
    <dbReference type="NCBI Taxonomy" id="157652"/>
    <lineage>
        <taxon>Eukaryota</taxon>
        <taxon>Viridiplantae</taxon>
        <taxon>Streptophyta</taxon>
        <taxon>Embryophyta</taxon>
        <taxon>Tracheophyta</taxon>
        <taxon>Spermatophyta</taxon>
        <taxon>Magnoliopsida</taxon>
        <taxon>eudicotyledons</taxon>
        <taxon>Gunneridae</taxon>
        <taxon>Pentapetalae</taxon>
        <taxon>rosids</taxon>
        <taxon>fabids</taxon>
        <taxon>Fabales</taxon>
        <taxon>Fabaceae</taxon>
        <taxon>Papilionoideae</taxon>
        <taxon>50 kb inversion clade</taxon>
        <taxon>NPAAA clade</taxon>
        <taxon>indigoferoid/millettioid clade</taxon>
        <taxon>Phaseoleae</taxon>
        <taxon>Mucuna</taxon>
    </lineage>
</organism>
<dbReference type="Gene3D" id="3.30.70.270">
    <property type="match status" value="1"/>
</dbReference>
<dbReference type="SUPFAM" id="SSF56672">
    <property type="entry name" value="DNA/RNA polymerases"/>
    <property type="match status" value="1"/>
</dbReference>
<name>A0A371FH77_MUCPR</name>
<reference evidence="2" key="1">
    <citation type="submission" date="2018-05" db="EMBL/GenBank/DDBJ databases">
        <title>Draft genome of Mucuna pruriens seed.</title>
        <authorList>
            <person name="Nnadi N.E."/>
            <person name="Vos R."/>
            <person name="Hasami M.H."/>
            <person name="Devisetty U.K."/>
            <person name="Aguiy J.C."/>
        </authorList>
    </citation>
    <scope>NUCLEOTIDE SEQUENCE [LARGE SCALE GENOMIC DNA]</scope>
    <source>
        <strain evidence="2">JCA_2017</strain>
    </source>
</reference>
<sequence length="136" mass="16223">MYLPNVNKMTFMMDRPTYYYQVMLFGQKNAWVTYQRPMDKVFADHIGRNLKVYVDDMVVKSPNHEEHIKDLEEIFTQRNRGQPQQVRRHHLNEESLECKGSTKVDGETSSLSHFLPREVEKARPFFQLIKKSTSFH</sequence>